<keyword evidence="1" id="KW-0732">Signal</keyword>
<protein>
    <submittedName>
        <fullName evidence="2">Uncharacterized protein</fullName>
    </submittedName>
</protein>
<feature type="chain" id="PRO_5015514641" evidence="1">
    <location>
        <begin position="23"/>
        <end position="184"/>
    </location>
</feature>
<accession>A0A2T6ZNB5</accession>
<organism evidence="2 3">
    <name type="scientific">Tuber borchii</name>
    <name type="common">White truffle</name>
    <dbReference type="NCBI Taxonomy" id="42251"/>
    <lineage>
        <taxon>Eukaryota</taxon>
        <taxon>Fungi</taxon>
        <taxon>Dikarya</taxon>
        <taxon>Ascomycota</taxon>
        <taxon>Pezizomycotina</taxon>
        <taxon>Pezizomycetes</taxon>
        <taxon>Pezizales</taxon>
        <taxon>Tuberaceae</taxon>
        <taxon>Tuber</taxon>
    </lineage>
</organism>
<dbReference type="OrthoDB" id="5349223at2759"/>
<proteinExistence type="predicted"/>
<dbReference type="EMBL" id="NESQ01000167">
    <property type="protein sequence ID" value="PUU76978.1"/>
    <property type="molecule type" value="Genomic_DNA"/>
</dbReference>
<dbReference type="Proteomes" id="UP000244722">
    <property type="component" value="Unassembled WGS sequence"/>
</dbReference>
<evidence type="ECO:0000313" key="2">
    <source>
        <dbReference type="EMBL" id="PUU76978.1"/>
    </source>
</evidence>
<evidence type="ECO:0000313" key="3">
    <source>
        <dbReference type="Proteomes" id="UP000244722"/>
    </source>
</evidence>
<dbReference type="AlphaFoldDB" id="A0A2T6ZNB5"/>
<gene>
    <name evidence="2" type="ORF">B9Z19DRAFT_1128888</name>
</gene>
<reference evidence="2 3" key="1">
    <citation type="submission" date="2017-04" db="EMBL/GenBank/DDBJ databases">
        <title>Draft genome sequence of Tuber borchii Vittad., a whitish edible truffle.</title>
        <authorList>
            <consortium name="DOE Joint Genome Institute"/>
            <person name="Murat C."/>
            <person name="Kuo A."/>
            <person name="Barry K.W."/>
            <person name="Clum A."/>
            <person name="Dockter R.B."/>
            <person name="Fauchery L."/>
            <person name="Iotti M."/>
            <person name="Kohler A."/>
            <person name="Labutti K."/>
            <person name="Lindquist E.A."/>
            <person name="Lipzen A."/>
            <person name="Ohm R.A."/>
            <person name="Wang M."/>
            <person name="Grigoriev I.V."/>
            <person name="Zambonelli A."/>
            <person name="Martin F.M."/>
        </authorList>
    </citation>
    <scope>NUCLEOTIDE SEQUENCE [LARGE SCALE GENOMIC DNA]</scope>
    <source>
        <strain evidence="2 3">Tbo3840</strain>
    </source>
</reference>
<sequence>MQLKLLLIITVLLSLTATLVRALPSPLAAPTSLEVLGEGYVSPFDYDFVNTLVAAGDYKALKDMYSQFWNNPTAAEQGVCETSQASPPTNEAYGAVDELNRRDSCCQWNAVQTQCSNLTNRGGASVGFCGAYKACLQCSPFARDRMATIAFYCARQGSDGVYRSGGKWMLDGAGPGARLILYHN</sequence>
<keyword evidence="3" id="KW-1185">Reference proteome</keyword>
<feature type="signal peptide" evidence="1">
    <location>
        <begin position="1"/>
        <end position="22"/>
    </location>
</feature>
<comment type="caution">
    <text evidence="2">The sequence shown here is derived from an EMBL/GenBank/DDBJ whole genome shotgun (WGS) entry which is preliminary data.</text>
</comment>
<name>A0A2T6ZNB5_TUBBO</name>
<evidence type="ECO:0000256" key="1">
    <source>
        <dbReference type="SAM" id="SignalP"/>
    </source>
</evidence>